<dbReference type="InterPro" id="IPR001029">
    <property type="entry name" value="Flagellin_N"/>
</dbReference>
<protein>
    <recommendedName>
        <fullName evidence="3">Flagellin</fullName>
    </recommendedName>
</protein>
<comment type="function">
    <text evidence="3">Flagellin is the subunit protein which polymerizes to form the filaments of bacterial flagella.</text>
</comment>
<feature type="domain" description="Flagellin N-terminal" evidence="4">
    <location>
        <begin position="43"/>
        <end position="135"/>
    </location>
</feature>
<comment type="similarity">
    <text evidence="1 3">Belongs to the bacterial flagellin family.</text>
</comment>
<name>A7HNB1_FERNB</name>
<dbReference type="Proteomes" id="UP000002415">
    <property type="component" value="Chromosome"/>
</dbReference>
<keyword evidence="6" id="KW-0966">Cell projection</keyword>
<sequence>MRINNNVGMWAIRYLQNLQTQQNTQQQSLAQSTIPLNQNISSNVIAERIRSQVNGYREAMVSTYNTIGMMNTAEGGLQSISSNLQRMRELAIQASNGTLSDSERSALQKEFTQLSQGINKVVEQTKYNNQRVLGGEIRNMQVQLGPNEGQNMKVTLPSMDIKSLGLESVNLNSTENAQNALKAIDQAISNVSTTRNYIGSVNNRLESAARNLSETMINLTSSVSILTGTDMARTTMEWIRTQLQSRATIGVLSQSNVNSSNVLRLLG</sequence>
<dbReference type="SUPFAM" id="SSF64518">
    <property type="entry name" value="Phase 1 flagellin"/>
    <property type="match status" value="1"/>
</dbReference>
<dbReference type="HOGENOM" id="CLU_011142_2_1_0"/>
<dbReference type="PANTHER" id="PTHR42792:SF2">
    <property type="entry name" value="FLAGELLIN"/>
    <property type="match status" value="1"/>
</dbReference>
<dbReference type="RefSeq" id="WP_011994699.1">
    <property type="nucleotide sequence ID" value="NC_009718.1"/>
</dbReference>
<dbReference type="InterPro" id="IPR001492">
    <property type="entry name" value="Flagellin"/>
</dbReference>
<keyword evidence="7" id="KW-1185">Reference proteome</keyword>
<dbReference type="Gene3D" id="6.10.10.10">
    <property type="entry name" value="Flagellar export chaperone, C-terminal domain"/>
    <property type="match status" value="1"/>
</dbReference>
<dbReference type="Pfam" id="PF00669">
    <property type="entry name" value="Flagellin_N"/>
    <property type="match status" value="1"/>
</dbReference>
<evidence type="ECO:0000313" key="6">
    <source>
        <dbReference type="EMBL" id="ABS61394.1"/>
    </source>
</evidence>
<evidence type="ECO:0000259" key="4">
    <source>
        <dbReference type="Pfam" id="PF00669"/>
    </source>
</evidence>
<dbReference type="STRING" id="381764.Fnod_1551"/>
<reference evidence="6 7" key="1">
    <citation type="submission" date="2007-07" db="EMBL/GenBank/DDBJ databases">
        <title>Complete sequence of Fervidobacterium nodosum Rt17-B1.</title>
        <authorList>
            <consortium name="US DOE Joint Genome Institute"/>
            <person name="Copeland A."/>
            <person name="Lucas S."/>
            <person name="Lapidus A."/>
            <person name="Barry K."/>
            <person name="Glavina del Rio T."/>
            <person name="Dalin E."/>
            <person name="Tice H."/>
            <person name="Pitluck S."/>
            <person name="Saunders E."/>
            <person name="Brettin T."/>
            <person name="Bruce D."/>
            <person name="Detter J.C."/>
            <person name="Han C."/>
            <person name="Schmutz J."/>
            <person name="Larimer F."/>
            <person name="Land M."/>
            <person name="Hauser L."/>
            <person name="Kyrpides N."/>
            <person name="Mikhailova N."/>
            <person name="Nelson K."/>
            <person name="Gogarten J.P."/>
            <person name="Noll K."/>
            <person name="Richardson P."/>
        </authorList>
    </citation>
    <scope>NUCLEOTIDE SEQUENCE [LARGE SCALE GENOMIC DNA]</scope>
    <source>
        <strain evidence="7">ATCC 35602 / DSM 5306 / Rt17-B1</strain>
    </source>
</reference>
<keyword evidence="6" id="KW-0282">Flagellum</keyword>
<accession>A7HNB1</accession>
<feature type="domain" description="Flagellin C-terminal" evidence="5">
    <location>
        <begin position="181"/>
        <end position="266"/>
    </location>
</feature>
<dbReference type="eggNOG" id="COG1344">
    <property type="taxonomic scope" value="Bacteria"/>
</dbReference>
<keyword evidence="2 3" id="KW-0975">Bacterial flagellum</keyword>
<dbReference type="AlphaFoldDB" id="A7HNB1"/>
<proteinExistence type="inferred from homology"/>
<dbReference type="Gene3D" id="1.20.1330.10">
    <property type="entry name" value="f41 fragment of flagellin, N-terminal domain"/>
    <property type="match status" value="2"/>
</dbReference>
<gene>
    <name evidence="6" type="ordered locus">Fnod_1551</name>
</gene>
<dbReference type="GO" id="GO:0005576">
    <property type="term" value="C:extracellular region"/>
    <property type="evidence" value="ECO:0007669"/>
    <property type="project" value="UniProtKB-SubCell"/>
</dbReference>
<dbReference type="OrthoDB" id="9781172at2"/>
<dbReference type="EMBL" id="CP000771">
    <property type="protein sequence ID" value="ABS61394.1"/>
    <property type="molecule type" value="Genomic_DNA"/>
</dbReference>
<evidence type="ECO:0000256" key="3">
    <source>
        <dbReference type="RuleBase" id="RU362073"/>
    </source>
</evidence>
<dbReference type="PANTHER" id="PTHR42792">
    <property type="entry name" value="FLAGELLIN"/>
    <property type="match status" value="1"/>
</dbReference>
<dbReference type="GO" id="GO:0009288">
    <property type="term" value="C:bacterial-type flagellum"/>
    <property type="evidence" value="ECO:0007669"/>
    <property type="project" value="UniProtKB-SubCell"/>
</dbReference>
<keyword evidence="3" id="KW-0964">Secreted</keyword>
<dbReference type="Pfam" id="PF00700">
    <property type="entry name" value="Flagellin_C"/>
    <property type="match status" value="1"/>
</dbReference>
<dbReference type="InterPro" id="IPR046358">
    <property type="entry name" value="Flagellin_C"/>
</dbReference>
<dbReference type="KEGG" id="fno:Fnod_1551"/>
<dbReference type="PRINTS" id="PR00207">
    <property type="entry name" value="FLAGELLIN"/>
</dbReference>
<evidence type="ECO:0000256" key="1">
    <source>
        <dbReference type="ARBA" id="ARBA00005709"/>
    </source>
</evidence>
<organism evidence="6 7">
    <name type="scientific">Fervidobacterium nodosum (strain ATCC 35602 / DSM 5306 / Rt17-B1)</name>
    <dbReference type="NCBI Taxonomy" id="381764"/>
    <lineage>
        <taxon>Bacteria</taxon>
        <taxon>Thermotogati</taxon>
        <taxon>Thermotogota</taxon>
        <taxon>Thermotogae</taxon>
        <taxon>Thermotogales</taxon>
        <taxon>Fervidobacteriaceae</taxon>
        <taxon>Fervidobacterium</taxon>
    </lineage>
</organism>
<evidence type="ECO:0000256" key="2">
    <source>
        <dbReference type="ARBA" id="ARBA00023143"/>
    </source>
</evidence>
<evidence type="ECO:0000313" key="7">
    <source>
        <dbReference type="Proteomes" id="UP000002415"/>
    </source>
</evidence>
<reference evidence="6 7" key="2">
    <citation type="journal article" date="2009" name="Proc. Natl. Acad. Sci. U.S.A.">
        <title>On the chimeric nature, thermophilic origin, and phylogenetic placement of the Thermotogales.</title>
        <authorList>
            <person name="Zhaxybayeva O."/>
            <person name="Swithers K.S."/>
            <person name="Lapierre P."/>
            <person name="Fournier G.P."/>
            <person name="Bickhart D.M."/>
            <person name="DeBoy R.T."/>
            <person name="Nelson K.E."/>
            <person name="Nesbo C.L."/>
            <person name="Doolittle W.F."/>
            <person name="Gogarten J.P."/>
            <person name="Noll K.M."/>
        </authorList>
    </citation>
    <scope>NUCLEOTIDE SEQUENCE [LARGE SCALE GENOMIC DNA]</scope>
    <source>
        <strain evidence="7">ATCC 35602 / DSM 5306 / Rt17-B1</strain>
    </source>
</reference>
<keyword evidence="6" id="KW-0969">Cilium</keyword>
<comment type="subcellular location">
    <subcellularLocation>
        <location evidence="3">Secreted</location>
    </subcellularLocation>
    <subcellularLocation>
        <location evidence="3">Bacterial flagellum</location>
    </subcellularLocation>
</comment>
<dbReference type="GO" id="GO:0005198">
    <property type="term" value="F:structural molecule activity"/>
    <property type="evidence" value="ECO:0007669"/>
    <property type="project" value="UniProtKB-UniRule"/>
</dbReference>
<dbReference type="InterPro" id="IPR042187">
    <property type="entry name" value="Flagellin_C_sub2"/>
</dbReference>
<evidence type="ECO:0000259" key="5">
    <source>
        <dbReference type="Pfam" id="PF00700"/>
    </source>
</evidence>